<dbReference type="SUPFAM" id="SSF47413">
    <property type="entry name" value="lambda repressor-like DNA-binding domains"/>
    <property type="match status" value="1"/>
</dbReference>
<name>A0A2B3TP18_BACCE</name>
<reference evidence="1 2" key="1">
    <citation type="submission" date="2017-09" db="EMBL/GenBank/DDBJ databases">
        <title>Large-scale bioinformatics analysis of Bacillus genomes uncovers conserved roles of natural products in bacterial physiology.</title>
        <authorList>
            <consortium name="Agbiome Team Llc"/>
            <person name="Bleich R.M."/>
            <person name="Grubbs K.J."/>
            <person name="Santa Maria K.C."/>
            <person name="Allen S.E."/>
            <person name="Farag S."/>
            <person name="Shank E.A."/>
            <person name="Bowers A."/>
        </authorList>
    </citation>
    <scope>NUCLEOTIDE SEQUENCE [LARGE SCALE GENOMIC DNA]</scope>
    <source>
        <strain evidence="1 2">AFS061806</strain>
    </source>
</reference>
<organism evidence="1 2">
    <name type="scientific">Bacillus cereus</name>
    <dbReference type="NCBI Taxonomy" id="1396"/>
    <lineage>
        <taxon>Bacteria</taxon>
        <taxon>Bacillati</taxon>
        <taxon>Bacillota</taxon>
        <taxon>Bacilli</taxon>
        <taxon>Bacillales</taxon>
        <taxon>Bacillaceae</taxon>
        <taxon>Bacillus</taxon>
        <taxon>Bacillus cereus group</taxon>
    </lineage>
</organism>
<accession>A0A2B3TP18</accession>
<dbReference type="AlphaFoldDB" id="A0A2B3TP18"/>
<protein>
    <submittedName>
        <fullName evidence="1">Transcriptional regulator</fullName>
    </submittedName>
</protein>
<proteinExistence type="predicted"/>
<evidence type="ECO:0000313" key="1">
    <source>
        <dbReference type="EMBL" id="PFU37043.1"/>
    </source>
</evidence>
<dbReference type="Proteomes" id="UP000224076">
    <property type="component" value="Unassembled WGS sequence"/>
</dbReference>
<gene>
    <name evidence="1" type="ORF">COK86_30360</name>
</gene>
<comment type="caution">
    <text evidence="1">The sequence shown here is derived from an EMBL/GenBank/DDBJ whole genome shotgun (WGS) entry which is preliminary data.</text>
</comment>
<sequence length="92" mass="10215">MEKKELKLEVTLNPKTIGILRRIKGVTASQLANRMFISHSTLKKAECNQVAISPVMNVRLWKGLVGIGYTVEAIYVINEFVEYFGGVTSGTN</sequence>
<dbReference type="EMBL" id="NVDG01000140">
    <property type="protein sequence ID" value="PFU37043.1"/>
    <property type="molecule type" value="Genomic_DNA"/>
</dbReference>
<dbReference type="RefSeq" id="WP_098666537.1">
    <property type="nucleotide sequence ID" value="NZ_NVDG01000140.1"/>
</dbReference>
<dbReference type="GO" id="GO:0003677">
    <property type="term" value="F:DNA binding"/>
    <property type="evidence" value="ECO:0007669"/>
    <property type="project" value="InterPro"/>
</dbReference>
<dbReference type="InterPro" id="IPR010982">
    <property type="entry name" value="Lambda_DNA-bd_dom_sf"/>
</dbReference>
<evidence type="ECO:0000313" key="2">
    <source>
        <dbReference type="Proteomes" id="UP000224076"/>
    </source>
</evidence>